<accession>A0A2S6GE99</accession>
<name>A0A2S6GE99_9PSEU</name>
<keyword evidence="2" id="KW-0378">Hydrolase</keyword>
<dbReference type="PANTHER" id="PTHR30023:SF0">
    <property type="entry name" value="PENICILLIN-SENSITIVE CARBOXYPEPTIDASE A"/>
    <property type="match status" value="1"/>
</dbReference>
<dbReference type="GO" id="GO:0006508">
    <property type="term" value="P:proteolysis"/>
    <property type="evidence" value="ECO:0007669"/>
    <property type="project" value="InterPro"/>
</dbReference>
<dbReference type="RefSeq" id="WP_104482691.1">
    <property type="nucleotide sequence ID" value="NZ_CP154825.1"/>
</dbReference>
<dbReference type="Pfam" id="PF02113">
    <property type="entry name" value="Peptidase_S13"/>
    <property type="match status" value="2"/>
</dbReference>
<feature type="region of interest" description="Disordered" evidence="3">
    <location>
        <begin position="1"/>
        <end position="120"/>
    </location>
</feature>
<dbReference type="OrthoDB" id="56883at2"/>
<dbReference type="PANTHER" id="PTHR30023">
    <property type="entry name" value="D-ALANYL-D-ALANINE CARBOXYPEPTIDASE"/>
    <property type="match status" value="1"/>
</dbReference>
<feature type="compositionally biased region" description="Pro residues" evidence="3">
    <location>
        <begin position="31"/>
        <end position="43"/>
    </location>
</feature>
<dbReference type="GO" id="GO:0000270">
    <property type="term" value="P:peptidoglycan metabolic process"/>
    <property type="evidence" value="ECO:0007669"/>
    <property type="project" value="TreeGrafter"/>
</dbReference>
<gene>
    <name evidence="5" type="ORF">CLV40_12789</name>
</gene>
<dbReference type="EMBL" id="PTIX01000027">
    <property type="protein sequence ID" value="PPK63562.1"/>
    <property type="molecule type" value="Genomic_DNA"/>
</dbReference>
<organism evidence="5 6">
    <name type="scientific">Actinokineospora auranticolor</name>
    <dbReference type="NCBI Taxonomy" id="155976"/>
    <lineage>
        <taxon>Bacteria</taxon>
        <taxon>Bacillati</taxon>
        <taxon>Actinomycetota</taxon>
        <taxon>Actinomycetes</taxon>
        <taxon>Pseudonocardiales</taxon>
        <taxon>Pseudonocardiaceae</taxon>
        <taxon>Actinokineospora</taxon>
    </lineage>
</organism>
<dbReference type="GO" id="GO:0004185">
    <property type="term" value="F:serine-type carboxypeptidase activity"/>
    <property type="evidence" value="ECO:0007669"/>
    <property type="project" value="InterPro"/>
</dbReference>
<evidence type="ECO:0000256" key="4">
    <source>
        <dbReference type="SAM" id="Phobius"/>
    </source>
</evidence>
<dbReference type="SUPFAM" id="SSF56601">
    <property type="entry name" value="beta-lactamase/transpeptidase-like"/>
    <property type="match status" value="1"/>
</dbReference>
<evidence type="ECO:0000256" key="2">
    <source>
        <dbReference type="ARBA" id="ARBA00022801"/>
    </source>
</evidence>
<dbReference type="InterPro" id="IPR000667">
    <property type="entry name" value="Peptidase_S13"/>
</dbReference>
<comment type="similarity">
    <text evidence="1">Belongs to the peptidase S13 family.</text>
</comment>
<evidence type="ECO:0000256" key="1">
    <source>
        <dbReference type="ARBA" id="ARBA00006096"/>
    </source>
</evidence>
<comment type="caution">
    <text evidence="5">The sequence shown here is derived from an EMBL/GenBank/DDBJ whole genome shotgun (WGS) entry which is preliminary data.</text>
</comment>
<evidence type="ECO:0000256" key="3">
    <source>
        <dbReference type="SAM" id="MobiDB-lite"/>
    </source>
</evidence>
<keyword evidence="4" id="KW-0812">Transmembrane</keyword>
<dbReference type="InterPro" id="IPR012338">
    <property type="entry name" value="Beta-lactam/transpept-like"/>
</dbReference>
<sequence length="613" mass="61793">MVKPVGPKPPGGGNPDLGQTAAVRPDRIPGRPQPGVGPLPPGQRPGQVAGGEFGQPRPGAPRQAQGGNQRGPVGANQQIRPPGQAPDRAEATQVFAPAQLPRGGGPNQNRPGLGGRPEEAAERTQFISVGAVSREPAPLEVEDEPAPAVKRKRTGLVVSLVSVVALLALAAGAVFLVPGLAEKVGLRPSEPDVPIAAPSPPVQFTPTLRRPGADSPAPTAAGVQAALAGPASNSVLGALTGTVIDPTTGDVLYAQNADTTLVPASTTKVLTSAAALLALPHSDQLTTKVVQGDQPGTVIIVGGGDPTLSSFAAGKDTVYPGAAHLDDLVAQVKTAGPVDTVLLDVGRYTGDSLAKGWIPGDVQGGYIAPMVPAMLDGGRADPTAAVSPRAANPARALAEKFAERIGAKVPAKATTTAKPDAKVLGEVRSAPIVELVDNALQNSDNVLAEAVAREVAKETGHEVSFTGATEATTKILRDNGFDVSTVRLSDGSGLSTDNLVSAALLADILRVAAAPDGKDPRTAKLRPLLGGLPVAGGSGTLAGRYQGPADAVGKGWVRAKTGTLANVNSLAGVVLTKDGRLLVFAMMSNGSNAAEARPALDAVAATLRQCGCR</sequence>
<dbReference type="Gene3D" id="3.40.710.10">
    <property type="entry name" value="DD-peptidase/beta-lactamase superfamily"/>
    <property type="match status" value="2"/>
</dbReference>
<protein>
    <submittedName>
        <fullName evidence="5">D-alanyl-D-alanine carboxypeptidase/D-alanyl-D-alanine-endopeptidase (Penicillin-binding protein 4)</fullName>
    </submittedName>
</protein>
<dbReference type="NCBIfam" id="TIGR00666">
    <property type="entry name" value="PBP4"/>
    <property type="match status" value="1"/>
</dbReference>
<keyword evidence="5" id="KW-0121">Carboxypeptidase</keyword>
<keyword evidence="4" id="KW-0472">Membrane</keyword>
<keyword evidence="4" id="KW-1133">Transmembrane helix</keyword>
<keyword evidence="5" id="KW-0645">Protease</keyword>
<dbReference type="AlphaFoldDB" id="A0A2S6GE99"/>
<reference evidence="5 6" key="1">
    <citation type="submission" date="2018-02" db="EMBL/GenBank/DDBJ databases">
        <title>Genomic Encyclopedia of Archaeal and Bacterial Type Strains, Phase II (KMG-II): from individual species to whole genera.</title>
        <authorList>
            <person name="Goeker M."/>
        </authorList>
    </citation>
    <scope>NUCLEOTIDE SEQUENCE [LARGE SCALE GENOMIC DNA]</scope>
    <source>
        <strain evidence="5 6">YU 961-1</strain>
    </source>
</reference>
<proteinExistence type="inferred from homology"/>
<dbReference type="PRINTS" id="PR00922">
    <property type="entry name" value="DADACBPTASE3"/>
</dbReference>
<keyword evidence="6" id="KW-1185">Reference proteome</keyword>
<feature type="transmembrane region" description="Helical" evidence="4">
    <location>
        <begin position="156"/>
        <end position="181"/>
    </location>
</feature>
<evidence type="ECO:0000313" key="6">
    <source>
        <dbReference type="Proteomes" id="UP000239203"/>
    </source>
</evidence>
<evidence type="ECO:0000313" key="5">
    <source>
        <dbReference type="EMBL" id="PPK63562.1"/>
    </source>
</evidence>
<feature type="compositionally biased region" description="Pro residues" evidence="3">
    <location>
        <begin position="1"/>
        <end position="12"/>
    </location>
</feature>
<dbReference type="Proteomes" id="UP000239203">
    <property type="component" value="Unassembled WGS sequence"/>
</dbReference>